<name>A0ABP0ZJS8_9ASCO</name>
<reference evidence="10 11" key="1">
    <citation type="submission" date="2024-03" db="EMBL/GenBank/DDBJ databases">
        <authorList>
            <person name="Brejova B."/>
        </authorList>
    </citation>
    <scope>NUCLEOTIDE SEQUENCE [LARGE SCALE GENOMIC DNA]</scope>
    <source>
        <strain evidence="10 11">CBS 14171</strain>
    </source>
</reference>
<feature type="compositionally biased region" description="Acidic residues" evidence="8">
    <location>
        <begin position="538"/>
        <end position="553"/>
    </location>
</feature>
<dbReference type="InterPro" id="IPR038377">
    <property type="entry name" value="Na/Glc_symporter_sf"/>
</dbReference>
<protein>
    <recommendedName>
        <fullName evidence="12">Urea active transporter</fullName>
    </recommendedName>
</protein>
<evidence type="ECO:0000256" key="9">
    <source>
        <dbReference type="SAM" id="Phobius"/>
    </source>
</evidence>
<feature type="region of interest" description="Disordered" evidence="8">
    <location>
        <begin position="538"/>
        <end position="559"/>
    </location>
</feature>
<evidence type="ECO:0000256" key="7">
    <source>
        <dbReference type="RuleBase" id="RU362091"/>
    </source>
</evidence>
<dbReference type="Pfam" id="PF00474">
    <property type="entry name" value="SSF"/>
    <property type="match status" value="1"/>
</dbReference>
<feature type="transmembrane region" description="Helical" evidence="9">
    <location>
        <begin position="595"/>
        <end position="614"/>
    </location>
</feature>
<dbReference type="GeneID" id="92207817"/>
<evidence type="ECO:0000256" key="8">
    <source>
        <dbReference type="SAM" id="MobiDB-lite"/>
    </source>
</evidence>
<feature type="transmembrane region" description="Helical" evidence="9">
    <location>
        <begin position="87"/>
        <end position="109"/>
    </location>
</feature>
<keyword evidence="3" id="KW-0813">Transport</keyword>
<keyword evidence="4 9" id="KW-0812">Transmembrane</keyword>
<dbReference type="InterPro" id="IPR001734">
    <property type="entry name" value="Na/solute_symporter"/>
</dbReference>
<evidence type="ECO:0000313" key="11">
    <source>
        <dbReference type="Proteomes" id="UP001497383"/>
    </source>
</evidence>
<evidence type="ECO:0000256" key="1">
    <source>
        <dbReference type="ARBA" id="ARBA00004141"/>
    </source>
</evidence>
<evidence type="ECO:0008006" key="12">
    <source>
        <dbReference type="Google" id="ProtNLM"/>
    </source>
</evidence>
<dbReference type="NCBIfam" id="TIGR00813">
    <property type="entry name" value="sss"/>
    <property type="match status" value="1"/>
</dbReference>
<comment type="subcellular location">
    <subcellularLocation>
        <location evidence="1">Membrane</location>
        <topology evidence="1">Multi-pass membrane protein</topology>
    </subcellularLocation>
</comment>
<evidence type="ECO:0000256" key="5">
    <source>
        <dbReference type="ARBA" id="ARBA00022989"/>
    </source>
</evidence>
<dbReference type="PANTHER" id="PTHR46154:SF4">
    <property type="entry name" value="UREA ACTIVE TRANSPORTER"/>
    <property type="match status" value="1"/>
</dbReference>
<feature type="transmembrane region" description="Helical" evidence="9">
    <location>
        <begin position="56"/>
        <end position="75"/>
    </location>
</feature>
<evidence type="ECO:0000256" key="6">
    <source>
        <dbReference type="ARBA" id="ARBA00023136"/>
    </source>
</evidence>
<dbReference type="InterPro" id="IPR031155">
    <property type="entry name" value="DUR"/>
</dbReference>
<feature type="transmembrane region" description="Helical" evidence="9">
    <location>
        <begin position="626"/>
        <end position="650"/>
    </location>
</feature>
<dbReference type="PANTHER" id="PTHR46154">
    <property type="match status" value="1"/>
</dbReference>
<keyword evidence="11" id="KW-1185">Reference proteome</keyword>
<feature type="transmembrane region" description="Helical" evidence="9">
    <location>
        <begin position="254"/>
        <end position="272"/>
    </location>
</feature>
<feature type="transmembrane region" description="Helical" evidence="9">
    <location>
        <begin position="129"/>
        <end position="153"/>
    </location>
</feature>
<feature type="transmembrane region" description="Helical" evidence="9">
    <location>
        <begin position="292"/>
        <end position="317"/>
    </location>
</feature>
<feature type="transmembrane region" description="Helical" evidence="9">
    <location>
        <begin position="358"/>
        <end position="384"/>
    </location>
</feature>
<feature type="transmembrane region" description="Helical" evidence="9">
    <location>
        <begin position="396"/>
        <end position="422"/>
    </location>
</feature>
<evidence type="ECO:0000256" key="3">
    <source>
        <dbReference type="ARBA" id="ARBA00022448"/>
    </source>
</evidence>
<evidence type="ECO:0000256" key="4">
    <source>
        <dbReference type="ARBA" id="ARBA00022692"/>
    </source>
</evidence>
<feature type="transmembrane region" description="Helical" evidence="9">
    <location>
        <begin position="455"/>
        <end position="475"/>
    </location>
</feature>
<dbReference type="RefSeq" id="XP_066829559.1">
    <property type="nucleotide sequence ID" value="XM_066972641.1"/>
</dbReference>
<dbReference type="Proteomes" id="UP001497383">
    <property type="component" value="Chromosome 3"/>
</dbReference>
<feature type="transmembrane region" description="Helical" evidence="9">
    <location>
        <begin position="165"/>
        <end position="185"/>
    </location>
</feature>
<evidence type="ECO:0000313" key="10">
    <source>
        <dbReference type="EMBL" id="CAK9438397.1"/>
    </source>
</evidence>
<feature type="transmembrane region" description="Helical" evidence="9">
    <location>
        <begin position="495"/>
        <end position="517"/>
    </location>
</feature>
<accession>A0ABP0ZJS8</accession>
<evidence type="ECO:0000256" key="2">
    <source>
        <dbReference type="ARBA" id="ARBA00006434"/>
    </source>
</evidence>
<keyword evidence="6 9" id="KW-0472">Membrane</keyword>
<dbReference type="CDD" id="cd11476">
    <property type="entry name" value="SLC5sbd_DUR3"/>
    <property type="match status" value="1"/>
</dbReference>
<dbReference type="PROSITE" id="PS50283">
    <property type="entry name" value="NA_SOLUT_SYMP_3"/>
    <property type="match status" value="1"/>
</dbReference>
<gene>
    <name evidence="10" type="ORF">LODBEIA_P26210</name>
</gene>
<dbReference type="Gene3D" id="1.20.1730.10">
    <property type="entry name" value="Sodium/glucose cotransporter"/>
    <property type="match status" value="1"/>
</dbReference>
<sequence>MADTGFVPLPQGAGYAVVLGLGAVFAFGMMLTTYLLKRYNKEIITAEEFATAGRSVKSGLISAAVVSSWTWAATLLTSTTQVYKNGIFGSCSYAFGATVQITLFASLAIKAKERAPSARTYLEIVRARYGTVTHMIYIFWGLATNILVTAMLLTGGSATICDLTGMHPVAACLLVGLSPTVYSVFGGLKATILTDYAHTVIMLIVILIFGFSTWATNHKLGSASVVWDLIKQVGETRPVEGNHNGSYLTFHSRSGGIFFVINIVGNFGTVFLDNGYFNKAFAADPKSAYKGYILGSLAWLPIPAFCSLTMGFAALALEQTEYWPLGRAMTADEVAKGLVLPNASTALLGKGGAVLSLVMIYMAVTSAMSSELIAVSTICTYDIYRTYINPNATGKKLIWISHLSCGAFAYIMAGFAIGLYYANVSMGFLYELMGIIIGGAVLSSAMTILSSKQNWYSATFTPPIATGLAIMSWLVCTKTKFGAITYANLFEDDAMLTGNVVALLFPLITVPLFTFVFKPQNFDWKLLETRITKVSEEEELREAEGAGEDSESPDPEKLEPVKSPISVIASQLVDDAERERYSAEQIQLRKAFKRTVLVCVSLTVALLVVWPMPLYGSKYIFSRHFFIGWVVVFFIWIWYTVFQVGIYPVWEGRKSLAHAMRGIYWDCTGQTWKLRAWQNAHPEEMHAVQSQIRAQLSAPQVVDGQYVHHIDDAISEEKS</sequence>
<organism evidence="10 11">
    <name type="scientific">Lodderomyces beijingensis</name>
    <dbReference type="NCBI Taxonomy" id="1775926"/>
    <lineage>
        <taxon>Eukaryota</taxon>
        <taxon>Fungi</taxon>
        <taxon>Dikarya</taxon>
        <taxon>Ascomycota</taxon>
        <taxon>Saccharomycotina</taxon>
        <taxon>Pichiomycetes</taxon>
        <taxon>Debaryomycetaceae</taxon>
        <taxon>Candida/Lodderomyces clade</taxon>
        <taxon>Lodderomyces</taxon>
    </lineage>
</organism>
<feature type="transmembrane region" description="Helical" evidence="9">
    <location>
        <begin position="12"/>
        <end position="36"/>
    </location>
</feature>
<dbReference type="EMBL" id="OZ022407">
    <property type="protein sequence ID" value="CAK9438397.1"/>
    <property type="molecule type" value="Genomic_DNA"/>
</dbReference>
<proteinExistence type="inferred from homology"/>
<feature type="transmembrane region" description="Helical" evidence="9">
    <location>
        <begin position="197"/>
        <end position="215"/>
    </location>
</feature>
<feature type="transmembrane region" description="Helical" evidence="9">
    <location>
        <begin position="428"/>
        <end position="448"/>
    </location>
</feature>
<keyword evidence="5 9" id="KW-1133">Transmembrane helix</keyword>
<comment type="similarity">
    <text evidence="2 7">Belongs to the sodium:solute symporter (SSF) (TC 2.A.21) family.</text>
</comment>